<organism evidence="8 9">
    <name type="scientific">Dichanthelium oligosanthes</name>
    <dbReference type="NCBI Taxonomy" id="888268"/>
    <lineage>
        <taxon>Eukaryota</taxon>
        <taxon>Viridiplantae</taxon>
        <taxon>Streptophyta</taxon>
        <taxon>Embryophyta</taxon>
        <taxon>Tracheophyta</taxon>
        <taxon>Spermatophyta</taxon>
        <taxon>Magnoliopsida</taxon>
        <taxon>Liliopsida</taxon>
        <taxon>Poales</taxon>
        <taxon>Poaceae</taxon>
        <taxon>PACMAD clade</taxon>
        <taxon>Panicoideae</taxon>
        <taxon>Panicodae</taxon>
        <taxon>Paniceae</taxon>
        <taxon>Dichantheliinae</taxon>
        <taxon>Dichanthelium</taxon>
    </lineage>
</organism>
<dbReference type="InterPro" id="IPR015300">
    <property type="entry name" value="DNA-bd_pseudobarrel_sf"/>
</dbReference>
<dbReference type="OrthoDB" id="678408at2759"/>
<dbReference type="SUPFAM" id="SSF101936">
    <property type="entry name" value="DNA-binding pseudobarrel domain"/>
    <property type="match status" value="2"/>
</dbReference>
<dbReference type="Proteomes" id="UP000095767">
    <property type="component" value="Unassembled WGS sequence"/>
</dbReference>
<evidence type="ECO:0000259" key="7">
    <source>
        <dbReference type="PROSITE" id="PS50863"/>
    </source>
</evidence>
<protein>
    <submittedName>
        <fullName evidence="8">Putative B3 domain-containing protein</fullName>
    </submittedName>
</protein>
<dbReference type="InterPro" id="IPR003340">
    <property type="entry name" value="B3_DNA-bd"/>
</dbReference>
<evidence type="ECO:0000256" key="3">
    <source>
        <dbReference type="ARBA" id="ARBA00023125"/>
    </source>
</evidence>
<dbReference type="GO" id="GO:0005634">
    <property type="term" value="C:nucleus"/>
    <property type="evidence" value="ECO:0007669"/>
    <property type="project" value="UniProtKB-SubCell"/>
</dbReference>
<dbReference type="InterPro" id="IPR039218">
    <property type="entry name" value="REM_fam"/>
</dbReference>
<comment type="caution">
    <text evidence="8">The sequence shown here is derived from an EMBL/GenBank/DDBJ whole genome shotgun (WGS) entry which is preliminary data.</text>
</comment>
<keyword evidence="9" id="KW-1185">Reference proteome</keyword>
<dbReference type="Pfam" id="PF02362">
    <property type="entry name" value="B3"/>
    <property type="match status" value="2"/>
</dbReference>
<comment type="subcellular location">
    <subcellularLocation>
        <location evidence="1">Nucleus</location>
    </subcellularLocation>
</comment>
<keyword evidence="4" id="KW-0804">Transcription</keyword>
<evidence type="ECO:0000313" key="8">
    <source>
        <dbReference type="EMBL" id="OEL21625.1"/>
    </source>
</evidence>
<proteinExistence type="predicted"/>
<evidence type="ECO:0000313" key="9">
    <source>
        <dbReference type="Proteomes" id="UP000095767"/>
    </source>
</evidence>
<dbReference type="SMART" id="SM01019">
    <property type="entry name" value="B3"/>
    <property type="match status" value="2"/>
</dbReference>
<reference evidence="8 9" key="1">
    <citation type="submission" date="2016-09" db="EMBL/GenBank/DDBJ databases">
        <title>The draft genome of Dichanthelium oligosanthes: A C3 panicoid grass species.</title>
        <authorList>
            <person name="Studer A.J."/>
            <person name="Schnable J.C."/>
            <person name="Brutnell T.P."/>
        </authorList>
    </citation>
    <scope>NUCLEOTIDE SEQUENCE [LARGE SCALE GENOMIC DNA]</scope>
    <source>
        <strain evidence="9">cv. Kellogg 1175</strain>
        <tissue evidence="8">Leaf</tissue>
    </source>
</reference>
<dbReference type="GO" id="GO:0003677">
    <property type="term" value="F:DNA binding"/>
    <property type="evidence" value="ECO:0007669"/>
    <property type="project" value="UniProtKB-KW"/>
</dbReference>
<gene>
    <name evidence="8" type="ORF">BAE44_0017356</name>
</gene>
<feature type="domain" description="TF-B3" evidence="7">
    <location>
        <begin position="15"/>
        <end position="112"/>
    </location>
</feature>
<dbReference type="AlphaFoldDB" id="A0A1E5V9D7"/>
<evidence type="ECO:0000256" key="4">
    <source>
        <dbReference type="ARBA" id="ARBA00023163"/>
    </source>
</evidence>
<dbReference type="CDD" id="cd10017">
    <property type="entry name" value="B3_DNA"/>
    <property type="match status" value="2"/>
</dbReference>
<keyword evidence="5" id="KW-0539">Nucleus</keyword>
<dbReference type="PANTHER" id="PTHR31674:SF86">
    <property type="entry name" value="B3 DOMAIN-CONTAINING PROTEIN OS04G0347400-RELATED"/>
    <property type="match status" value="1"/>
</dbReference>
<keyword evidence="3" id="KW-0238">DNA-binding</keyword>
<dbReference type="STRING" id="888268.A0A1E5V9D7"/>
<evidence type="ECO:0000256" key="5">
    <source>
        <dbReference type="ARBA" id="ARBA00023242"/>
    </source>
</evidence>
<feature type="region of interest" description="Disordered" evidence="6">
    <location>
        <begin position="139"/>
        <end position="158"/>
    </location>
</feature>
<sequence length="256" mass="28652">MGSSSGNHGARASIARHLKVLLPSSTSRKLGIPPKFVQKNIAESEMKSSVAVLLSPLYNFCRIVVEKDESGNMFFSGGWSQFLVSHGITEFDVLLLRYEGNMVFTMKVFGPDGCQKGFKDQDTSSKELDRTSFGDIKTLEDEEDPASSSSKRKSMAKKPDVSAHVHHFLLKTVAGTFCKAIGLQKRASEITLRTTSAHGTRTWQVRFLVYKYRSRTGQLTRGWRGFCVDNAIKEGDVCTFNIVETTLWHVEIMRRS</sequence>
<dbReference type="PROSITE" id="PS50863">
    <property type="entry name" value="B3"/>
    <property type="match status" value="2"/>
</dbReference>
<feature type="domain" description="TF-B3" evidence="7">
    <location>
        <begin position="189"/>
        <end position="256"/>
    </location>
</feature>
<evidence type="ECO:0000256" key="1">
    <source>
        <dbReference type="ARBA" id="ARBA00004123"/>
    </source>
</evidence>
<dbReference type="EMBL" id="LWDX02047511">
    <property type="protein sequence ID" value="OEL21625.1"/>
    <property type="molecule type" value="Genomic_DNA"/>
</dbReference>
<name>A0A1E5V9D7_9POAL</name>
<evidence type="ECO:0000256" key="6">
    <source>
        <dbReference type="SAM" id="MobiDB-lite"/>
    </source>
</evidence>
<evidence type="ECO:0000256" key="2">
    <source>
        <dbReference type="ARBA" id="ARBA00023015"/>
    </source>
</evidence>
<dbReference type="Gene3D" id="2.40.330.10">
    <property type="entry name" value="DNA-binding pseudobarrel domain"/>
    <property type="match status" value="2"/>
</dbReference>
<keyword evidence="2" id="KW-0805">Transcription regulation</keyword>
<accession>A0A1E5V9D7</accession>
<dbReference type="PANTHER" id="PTHR31674">
    <property type="entry name" value="B3 DOMAIN-CONTAINING PROTEIN REM-LIKE 3-RELATED"/>
    <property type="match status" value="1"/>
</dbReference>